<comment type="similarity">
    <text evidence="2">Belongs to the DsbD family.</text>
</comment>
<keyword evidence="9" id="KW-1185">Reference proteome</keyword>
<keyword evidence="4 6" id="KW-1133">Transmembrane helix</keyword>
<dbReference type="STRING" id="644295.Metev_0108"/>
<dbReference type="Pfam" id="PF02683">
    <property type="entry name" value="DsbD_TM"/>
    <property type="match status" value="1"/>
</dbReference>
<evidence type="ECO:0000313" key="8">
    <source>
        <dbReference type="EMBL" id="ADI73039.1"/>
    </source>
</evidence>
<dbReference type="EMBL" id="CP002069">
    <property type="protein sequence ID" value="ADI73039.1"/>
    <property type="molecule type" value="Genomic_DNA"/>
</dbReference>
<protein>
    <submittedName>
        <fullName evidence="8">Cytochrome c biogenesis protein transmembrane region</fullName>
    </submittedName>
</protein>
<comment type="subcellular location">
    <subcellularLocation>
        <location evidence="1">Membrane</location>
        <topology evidence="1">Multi-pass membrane protein</topology>
    </subcellularLocation>
</comment>
<evidence type="ECO:0000256" key="6">
    <source>
        <dbReference type="SAM" id="Phobius"/>
    </source>
</evidence>
<dbReference type="PANTHER" id="PTHR31272:SF9">
    <property type="entry name" value="BLL1027 PROTEIN"/>
    <property type="match status" value="1"/>
</dbReference>
<keyword evidence="5 6" id="KW-0472">Membrane</keyword>
<organism evidence="8 9">
    <name type="scientific">Methanohalobium evestigatum (strain ATCC BAA-1072 / DSM 3721 / NBRC 107634 / OCM 161 / Z-7303)</name>
    <dbReference type="NCBI Taxonomy" id="644295"/>
    <lineage>
        <taxon>Archaea</taxon>
        <taxon>Methanobacteriati</taxon>
        <taxon>Methanobacteriota</taxon>
        <taxon>Stenosarchaea group</taxon>
        <taxon>Methanomicrobia</taxon>
        <taxon>Methanosarcinales</taxon>
        <taxon>Methanosarcinaceae</taxon>
        <taxon>Methanohalobium</taxon>
    </lineage>
</organism>
<dbReference type="RefSeq" id="WP_013193607.1">
    <property type="nucleotide sequence ID" value="NC_014253.1"/>
</dbReference>
<dbReference type="AlphaFoldDB" id="D7E617"/>
<accession>D7E617</accession>
<evidence type="ECO:0000256" key="2">
    <source>
        <dbReference type="ARBA" id="ARBA00006143"/>
    </source>
</evidence>
<keyword evidence="3 6" id="KW-0812">Transmembrane</keyword>
<dbReference type="GO" id="GO:0017004">
    <property type="term" value="P:cytochrome complex assembly"/>
    <property type="evidence" value="ECO:0007669"/>
    <property type="project" value="InterPro"/>
</dbReference>
<evidence type="ECO:0000313" key="9">
    <source>
        <dbReference type="Proteomes" id="UP000000391"/>
    </source>
</evidence>
<feature type="transmembrane region" description="Helical" evidence="6">
    <location>
        <begin position="78"/>
        <end position="98"/>
    </location>
</feature>
<dbReference type="HOGENOM" id="CLU_053225_2_1_2"/>
<dbReference type="InterPro" id="IPR051790">
    <property type="entry name" value="Cytochrome_c-biogenesis_DsbD"/>
</dbReference>
<dbReference type="PANTHER" id="PTHR31272">
    <property type="entry name" value="CYTOCHROME C-TYPE BIOGENESIS PROTEIN HI_1454-RELATED"/>
    <property type="match status" value="1"/>
</dbReference>
<reference evidence="8 9" key="1">
    <citation type="submission" date="2010-06" db="EMBL/GenBank/DDBJ databases">
        <title>Complete sequence chromosome of Methanohalobium evestigatum Z-7303.</title>
        <authorList>
            <consortium name="US DOE Joint Genome Institute"/>
            <person name="Lucas S."/>
            <person name="Copeland A."/>
            <person name="Lapidus A."/>
            <person name="Cheng J.-F."/>
            <person name="Bruce D."/>
            <person name="Goodwin L."/>
            <person name="Pitluck S."/>
            <person name="Saunders E."/>
            <person name="Detter J.C."/>
            <person name="Han C."/>
            <person name="Tapia R."/>
            <person name="Land M."/>
            <person name="Hauser L."/>
            <person name="Kyrpides N."/>
            <person name="Mikhailova N."/>
            <person name="Sieprawska-Lupa M."/>
            <person name="Whitman W.B."/>
            <person name="Anderson I."/>
            <person name="Woyke T."/>
        </authorList>
    </citation>
    <scope>NUCLEOTIDE SEQUENCE [LARGE SCALE GENOMIC DNA]</scope>
    <source>
        <strain evidence="9">ATCC BAA-1072 / DSM 3721 / NBRC 107634 / OCM 161 / Z-7303</strain>
    </source>
</reference>
<feature type="transmembrane region" description="Helical" evidence="6">
    <location>
        <begin position="192"/>
        <end position="213"/>
    </location>
</feature>
<evidence type="ECO:0000259" key="7">
    <source>
        <dbReference type="Pfam" id="PF02683"/>
    </source>
</evidence>
<feature type="transmembrane region" description="Helical" evidence="6">
    <location>
        <begin position="119"/>
        <end position="148"/>
    </location>
</feature>
<gene>
    <name evidence="8" type="ordered locus">Metev_0108</name>
</gene>
<dbReference type="GeneID" id="9345719"/>
<evidence type="ECO:0000256" key="1">
    <source>
        <dbReference type="ARBA" id="ARBA00004141"/>
    </source>
</evidence>
<evidence type="ECO:0000256" key="5">
    <source>
        <dbReference type="ARBA" id="ARBA00023136"/>
    </source>
</evidence>
<dbReference type="InterPro" id="IPR003834">
    <property type="entry name" value="Cyt_c_assmbl_TM_dom"/>
</dbReference>
<proteinExistence type="inferred from homology"/>
<name>D7E617_METEZ</name>
<dbReference type="KEGG" id="mev:Metev_0108"/>
<dbReference type="GO" id="GO:0016020">
    <property type="term" value="C:membrane"/>
    <property type="evidence" value="ECO:0007669"/>
    <property type="project" value="UniProtKB-SubCell"/>
</dbReference>
<feature type="transmembrane region" description="Helical" evidence="6">
    <location>
        <begin position="48"/>
        <end position="72"/>
    </location>
</feature>
<sequence>MDFITSASTAGPAAAFVAGIASIISPCVLPLLPAILAYSSNNGKYRPIAIILGLSISFTLMGIITSAFSAGFQAYRDYIYLVAEIVIIGLGLVMLLEFNIFNNALLDKFSSKRLNNNGLLGGLVLGISLGIIWIPCVGPILGAILTMVAVGSNIIQGGFLLFIYSMGFAVPMLIIAYSANITTSKLGKISKYGIYVKKAAGIVLISIGLWMIYTNHISTYML</sequence>
<dbReference type="Proteomes" id="UP000000391">
    <property type="component" value="Chromosome"/>
</dbReference>
<evidence type="ECO:0000256" key="4">
    <source>
        <dbReference type="ARBA" id="ARBA00022989"/>
    </source>
</evidence>
<feature type="transmembrane region" description="Helical" evidence="6">
    <location>
        <begin position="154"/>
        <end position="180"/>
    </location>
</feature>
<feature type="domain" description="Cytochrome C biogenesis protein transmembrane" evidence="7">
    <location>
        <begin position="14"/>
        <end position="212"/>
    </location>
</feature>
<dbReference type="OrthoDB" id="115386at2157"/>
<feature type="transmembrane region" description="Helical" evidence="6">
    <location>
        <begin position="12"/>
        <end position="36"/>
    </location>
</feature>
<evidence type="ECO:0000256" key="3">
    <source>
        <dbReference type="ARBA" id="ARBA00022692"/>
    </source>
</evidence>